<dbReference type="InterPro" id="IPR012337">
    <property type="entry name" value="RNaseH-like_sf"/>
</dbReference>
<dbReference type="PANTHER" id="PTHR47074:SF73">
    <property type="entry name" value="OS04G0448401 PROTEIN"/>
    <property type="match status" value="1"/>
</dbReference>
<protein>
    <recommendedName>
        <fullName evidence="1">RNase H type-1 domain-containing protein</fullName>
    </recommendedName>
</protein>
<reference evidence="2" key="3">
    <citation type="submission" date="2015-04" db="UniProtKB">
        <authorList>
            <consortium name="EnsemblPlants"/>
        </authorList>
    </citation>
    <scope>IDENTIFICATION</scope>
</reference>
<dbReference type="STRING" id="77586.A0A0D9XBY8"/>
<evidence type="ECO:0000313" key="2">
    <source>
        <dbReference type="EnsemblPlants" id="LPERR09G02460.1"/>
    </source>
</evidence>
<keyword evidence="3" id="KW-1185">Reference proteome</keyword>
<dbReference type="Gramene" id="LPERR09G02460.1">
    <property type="protein sequence ID" value="LPERR09G02460.1"/>
    <property type="gene ID" value="LPERR09G02460"/>
</dbReference>
<dbReference type="HOGENOM" id="CLU_1761411_0_0_1"/>
<dbReference type="SUPFAM" id="SSF53098">
    <property type="entry name" value="Ribonuclease H-like"/>
    <property type="match status" value="1"/>
</dbReference>
<dbReference type="GO" id="GO:0004523">
    <property type="term" value="F:RNA-DNA hybrid ribonuclease activity"/>
    <property type="evidence" value="ECO:0007669"/>
    <property type="project" value="InterPro"/>
</dbReference>
<dbReference type="Pfam" id="PF13456">
    <property type="entry name" value="RVT_3"/>
    <property type="match status" value="1"/>
</dbReference>
<dbReference type="EnsemblPlants" id="LPERR09G02460.1">
    <property type="protein sequence ID" value="LPERR09G02460.1"/>
    <property type="gene ID" value="LPERR09G02460"/>
</dbReference>
<accession>A0A0D9XBY8</accession>
<evidence type="ECO:0000313" key="3">
    <source>
        <dbReference type="Proteomes" id="UP000032180"/>
    </source>
</evidence>
<dbReference type="InterPro" id="IPR036397">
    <property type="entry name" value="RNaseH_sf"/>
</dbReference>
<dbReference type="CDD" id="cd06222">
    <property type="entry name" value="RNase_H_like"/>
    <property type="match status" value="1"/>
</dbReference>
<dbReference type="Proteomes" id="UP000032180">
    <property type="component" value="Chromosome 9"/>
</dbReference>
<dbReference type="PANTHER" id="PTHR47074">
    <property type="entry name" value="BNAC02G40300D PROTEIN"/>
    <property type="match status" value="1"/>
</dbReference>
<dbReference type="InterPro" id="IPR044730">
    <property type="entry name" value="RNase_H-like_dom_plant"/>
</dbReference>
<evidence type="ECO:0000259" key="1">
    <source>
        <dbReference type="Pfam" id="PF13456"/>
    </source>
</evidence>
<organism evidence="2 3">
    <name type="scientific">Leersia perrieri</name>
    <dbReference type="NCBI Taxonomy" id="77586"/>
    <lineage>
        <taxon>Eukaryota</taxon>
        <taxon>Viridiplantae</taxon>
        <taxon>Streptophyta</taxon>
        <taxon>Embryophyta</taxon>
        <taxon>Tracheophyta</taxon>
        <taxon>Spermatophyta</taxon>
        <taxon>Magnoliopsida</taxon>
        <taxon>Liliopsida</taxon>
        <taxon>Poales</taxon>
        <taxon>Poaceae</taxon>
        <taxon>BOP clade</taxon>
        <taxon>Oryzoideae</taxon>
        <taxon>Oryzeae</taxon>
        <taxon>Oryzinae</taxon>
        <taxon>Leersia</taxon>
    </lineage>
</organism>
<dbReference type="InterPro" id="IPR002156">
    <property type="entry name" value="RNaseH_domain"/>
</dbReference>
<name>A0A0D9XBY8_9ORYZ</name>
<feature type="domain" description="RNase H type-1" evidence="1">
    <location>
        <begin position="34"/>
        <end position="144"/>
    </location>
</feature>
<dbReference type="InterPro" id="IPR052929">
    <property type="entry name" value="RNase_H-like_EbsB-rel"/>
</dbReference>
<dbReference type="AlphaFoldDB" id="A0A0D9XBY8"/>
<sequence length="148" mass="16485">MSRNDSRHQPVPENSNRVVDRIIFQLEEWAKGNFGGAGVVARNDQGEFLCASAIFLESIPDAVTAEGLACRRALQIASQFGFSKVIFETDSLEITSLVNGAQANRSIHRYLIQDLKRRLQYLPEAKLVWSRRSPNEAAHLMAQEGAAE</sequence>
<dbReference type="GO" id="GO:0003676">
    <property type="term" value="F:nucleic acid binding"/>
    <property type="evidence" value="ECO:0007669"/>
    <property type="project" value="InterPro"/>
</dbReference>
<reference evidence="3" key="2">
    <citation type="submission" date="2013-12" db="EMBL/GenBank/DDBJ databases">
        <authorList>
            <person name="Yu Y."/>
            <person name="Lee S."/>
            <person name="de Baynast K."/>
            <person name="Wissotski M."/>
            <person name="Liu L."/>
            <person name="Talag J."/>
            <person name="Goicoechea J."/>
            <person name="Angelova A."/>
            <person name="Jetty R."/>
            <person name="Kudrna D."/>
            <person name="Golser W."/>
            <person name="Rivera L."/>
            <person name="Zhang J."/>
            <person name="Wing R."/>
        </authorList>
    </citation>
    <scope>NUCLEOTIDE SEQUENCE</scope>
</reference>
<reference evidence="2 3" key="1">
    <citation type="submission" date="2012-08" db="EMBL/GenBank/DDBJ databases">
        <title>Oryza genome evolution.</title>
        <authorList>
            <person name="Wing R.A."/>
        </authorList>
    </citation>
    <scope>NUCLEOTIDE SEQUENCE</scope>
</reference>
<dbReference type="Gene3D" id="3.30.420.10">
    <property type="entry name" value="Ribonuclease H-like superfamily/Ribonuclease H"/>
    <property type="match status" value="1"/>
</dbReference>
<proteinExistence type="predicted"/>